<dbReference type="Proteomes" id="UP000076976">
    <property type="component" value="Unassembled WGS sequence"/>
</dbReference>
<evidence type="ECO:0000313" key="4">
    <source>
        <dbReference type="Proteomes" id="UP000076976"/>
    </source>
</evidence>
<accession>A0A176QBM2</accession>
<dbReference type="RefSeq" id="WP_068275981.1">
    <property type="nucleotide sequence ID" value="NZ_LQZG01000003.1"/>
</dbReference>
<evidence type="ECO:0000256" key="1">
    <source>
        <dbReference type="SAM" id="Phobius"/>
    </source>
</evidence>
<keyword evidence="4" id="KW-1185">Reference proteome</keyword>
<dbReference type="STRING" id="262209.AWH69_12250"/>
<proteinExistence type="predicted"/>
<reference evidence="3 4" key="1">
    <citation type="submission" date="2016-01" db="EMBL/GenBank/DDBJ databases">
        <title>Janibacter melonis strain CD11_4 genome sequencing and assembly.</title>
        <authorList>
            <person name="Nair G.R."/>
            <person name="Kaur G."/>
            <person name="Chander A.M."/>
            <person name="Mayilraj S."/>
        </authorList>
    </citation>
    <scope>NUCLEOTIDE SEQUENCE [LARGE SCALE GENOMIC DNA]</scope>
    <source>
        <strain evidence="3 4">CD11-4</strain>
    </source>
</reference>
<feature type="transmembrane region" description="Helical" evidence="1">
    <location>
        <begin position="12"/>
        <end position="35"/>
    </location>
</feature>
<dbReference type="Pfam" id="PF09990">
    <property type="entry name" value="DUF2231"/>
    <property type="match status" value="1"/>
</dbReference>
<protein>
    <recommendedName>
        <fullName evidence="2">DUF2231 domain-containing protein</fullName>
    </recommendedName>
</protein>
<evidence type="ECO:0000313" key="3">
    <source>
        <dbReference type="EMBL" id="OAB87132.1"/>
    </source>
</evidence>
<dbReference type="EMBL" id="LQZG01000003">
    <property type="protein sequence ID" value="OAB87132.1"/>
    <property type="molecule type" value="Genomic_DNA"/>
</dbReference>
<keyword evidence="1" id="KW-1133">Transmembrane helix</keyword>
<organism evidence="3 4">
    <name type="scientific">Janibacter melonis</name>
    <dbReference type="NCBI Taxonomy" id="262209"/>
    <lineage>
        <taxon>Bacteria</taxon>
        <taxon>Bacillati</taxon>
        <taxon>Actinomycetota</taxon>
        <taxon>Actinomycetes</taxon>
        <taxon>Micrococcales</taxon>
        <taxon>Intrasporangiaceae</taxon>
        <taxon>Janibacter</taxon>
    </lineage>
</organism>
<feature type="transmembrane region" description="Helical" evidence="1">
    <location>
        <begin position="90"/>
        <end position="110"/>
    </location>
</feature>
<feature type="transmembrane region" description="Helical" evidence="1">
    <location>
        <begin position="41"/>
        <end position="62"/>
    </location>
</feature>
<dbReference type="AlphaFoldDB" id="A0A176QBM2"/>
<keyword evidence="1" id="KW-0472">Membrane</keyword>
<comment type="caution">
    <text evidence="3">The sequence shown here is derived from an EMBL/GenBank/DDBJ whole genome shotgun (WGS) entry which is preliminary data.</text>
</comment>
<gene>
    <name evidence="3" type="ORF">AWH69_12250</name>
</gene>
<feature type="transmembrane region" description="Helical" evidence="1">
    <location>
        <begin position="130"/>
        <end position="148"/>
    </location>
</feature>
<sequence>MLDTVAGLPVHVLVIHAVVVLTPLAALAAAAYALVPRWRSALTWPTLSLAVVSALSAVVAASSGEALEGRLRALGLQDPALETHTQAGDLARTVIAVFAVVVVLAVLWLLPSRSGRVPRLPVVDSPAVALAVRVVLVLVSLAELWFVVRAGHTGAQVAWSDVVQQSQGLPHGGE</sequence>
<feature type="domain" description="DUF2231" evidence="2">
    <location>
        <begin position="7"/>
        <end position="165"/>
    </location>
</feature>
<dbReference type="InterPro" id="IPR019251">
    <property type="entry name" value="DUF2231_TM"/>
</dbReference>
<keyword evidence="1" id="KW-0812">Transmembrane</keyword>
<name>A0A176QBM2_9MICO</name>
<evidence type="ECO:0000259" key="2">
    <source>
        <dbReference type="Pfam" id="PF09990"/>
    </source>
</evidence>